<dbReference type="PANTHER" id="PTHR46637">
    <property type="entry name" value="TIS1421-TRANSPOSASE PROTEIN A"/>
    <property type="match status" value="1"/>
</dbReference>
<dbReference type="InterPro" id="IPR025161">
    <property type="entry name" value="IS402-like_dom"/>
</dbReference>
<organism evidence="3 4">
    <name type="scientific">Streptomyces lydicamycinicus</name>
    <dbReference type="NCBI Taxonomy" id="1546107"/>
    <lineage>
        <taxon>Bacteria</taxon>
        <taxon>Bacillati</taxon>
        <taxon>Actinomycetota</taxon>
        <taxon>Actinomycetes</taxon>
        <taxon>Kitasatosporales</taxon>
        <taxon>Streptomycetaceae</taxon>
        <taxon>Streptomyces</taxon>
    </lineage>
</organism>
<feature type="domain" description="Insertion element IS402-like" evidence="2">
    <location>
        <begin position="30"/>
        <end position="66"/>
    </location>
</feature>
<dbReference type="Proteomes" id="UP000048965">
    <property type="component" value="Unassembled WGS sequence"/>
</dbReference>
<dbReference type="AlphaFoldDB" id="A0A0P4R000"/>
<protein>
    <recommendedName>
        <fullName evidence="2">Insertion element IS402-like domain-containing protein</fullName>
    </recommendedName>
</protein>
<evidence type="ECO:0000259" key="2">
    <source>
        <dbReference type="Pfam" id="PF13340"/>
    </source>
</evidence>
<dbReference type="EMBL" id="BBNO01000001">
    <property type="protein sequence ID" value="GAO06054.1"/>
    <property type="molecule type" value="Genomic_DNA"/>
</dbReference>
<dbReference type="Pfam" id="PF13340">
    <property type="entry name" value="DUF4096"/>
    <property type="match status" value="1"/>
</dbReference>
<gene>
    <name evidence="3" type="ORF">TPA0598_01_04250</name>
</gene>
<dbReference type="InterPro" id="IPR052909">
    <property type="entry name" value="Transposase_6_like"/>
</dbReference>
<evidence type="ECO:0000256" key="1">
    <source>
        <dbReference type="SAM" id="MobiDB-lite"/>
    </source>
</evidence>
<proteinExistence type="predicted"/>
<feature type="compositionally biased region" description="Gly residues" evidence="1">
    <location>
        <begin position="311"/>
        <end position="329"/>
    </location>
</feature>
<accession>A0A0P4R000</accession>
<keyword evidence="4" id="KW-1185">Reference proteome</keyword>
<dbReference type="PANTHER" id="PTHR46637:SF1">
    <property type="entry name" value="BLL5188 PROTEIN"/>
    <property type="match status" value="1"/>
</dbReference>
<reference evidence="4" key="1">
    <citation type="submission" date="2014-09" db="EMBL/GenBank/DDBJ databases">
        <title>Whole genome shotgun sequence of Streptomyces sp. NBRC 110027.</title>
        <authorList>
            <person name="Komaki H."/>
            <person name="Ichikawa N."/>
            <person name="Katano-Makiyama Y."/>
            <person name="Hosoyama A."/>
            <person name="Hashimoto M."/>
            <person name="Uohara A."/>
            <person name="Kitahashi Y."/>
            <person name="Ohji S."/>
            <person name="Kimura A."/>
            <person name="Yamazoe A."/>
            <person name="Igarashi Y."/>
            <person name="Fujita N."/>
        </authorList>
    </citation>
    <scope>NUCLEOTIDE SEQUENCE [LARGE SCALE GENOMIC DNA]</scope>
    <source>
        <strain evidence="4">NBRC 110027</strain>
    </source>
</reference>
<evidence type="ECO:0000313" key="4">
    <source>
        <dbReference type="Proteomes" id="UP000048965"/>
    </source>
</evidence>
<sequence>MGGAGDVVAGRGAGQAVGGSAAIDRRDSLAVRTGAPWRTLPSAYGLWQTDYRFFRRWQRDGVWARVLTRLSARTDTAKLINWEAGVDSTICRAHQHAAGARRDRQAQKEPLGGTHHHLPKNGLGLLIALLCGNHGLLSVHRWGRSMEADGLASVVMSALTGLASGAGTGLGTAATDEVRRLARERLSSSGGGSATLAQLDEAPSAPGVQEEARAYLATAITSDPEFARKLLEVLQPTHVRAGSDINTITIGGGVKKSTITIGPVTLQNTPGVRASLTAIVAALAVLIALLLYEGVRGLTDDGTDKPSSLGASGGNGSNPGALSGGGGGTARKKLPITERGHLEAVLPGVDSILSGWSLKTPADTFSGKACTTSCAGLLWESRVTFTDPGVNNVAVFRVLSYRTEKAAEAGYKDFLTGAAEPTDDGLQSRAMSMSAVGEQTAAFATEGFRGNATTYQMASINRAGTVVSRIVYGGGTRELDTNVLLAFTRMIDERARQAQNGETPTAVASLS</sequence>
<reference evidence="3 4" key="2">
    <citation type="journal article" date="2015" name="Stand. Genomic Sci.">
        <title>Draft genome sequence of marine-derived Streptomyces sp. TP-A0598, a producer of anti-MRSA antibiotic lydicamycins.</title>
        <authorList>
            <person name="Komaki H."/>
            <person name="Ichikawa N."/>
            <person name="Hosoyama A."/>
            <person name="Fujita N."/>
            <person name="Igarashi Y."/>
        </authorList>
    </citation>
    <scope>NUCLEOTIDE SEQUENCE [LARGE SCALE GENOMIC DNA]</scope>
    <source>
        <strain evidence="3 4">NBRC 110027</strain>
    </source>
</reference>
<comment type="caution">
    <text evidence="3">The sequence shown here is derived from an EMBL/GenBank/DDBJ whole genome shotgun (WGS) entry which is preliminary data.</text>
</comment>
<evidence type="ECO:0000313" key="3">
    <source>
        <dbReference type="EMBL" id="GAO06054.1"/>
    </source>
</evidence>
<feature type="region of interest" description="Disordered" evidence="1">
    <location>
        <begin position="303"/>
        <end position="333"/>
    </location>
</feature>
<name>A0A0P4R000_9ACTN</name>